<dbReference type="RefSeq" id="XP_003084208.2">
    <property type="nucleotide sequence ID" value="XM_003084160.2"/>
</dbReference>
<reference evidence="3" key="1">
    <citation type="journal article" date="2006" name="Proc. Natl. Acad. Sci. U.S.A.">
        <title>Genome analysis of the smallest free-living eukaryote Ostreococcus tauri unveils many unique features.</title>
        <authorList>
            <person name="Derelle E."/>
            <person name="Ferraz C."/>
            <person name="Rombauts S."/>
            <person name="Rouze P."/>
            <person name="Worden A.Z."/>
            <person name="Robbens S."/>
            <person name="Partensky F."/>
            <person name="Degroeve S."/>
            <person name="Echeynie S."/>
            <person name="Cooke R."/>
            <person name="Saeys Y."/>
            <person name="Wuyts J."/>
            <person name="Jabbari K."/>
            <person name="Bowler C."/>
            <person name="Panaud O."/>
            <person name="Piegu B."/>
            <person name="Ball S.G."/>
            <person name="Ral J.-P."/>
            <person name="Bouget F.-Y."/>
            <person name="Piganeau G."/>
            <person name="De Baets B."/>
            <person name="Picard A."/>
            <person name="Delseny M."/>
            <person name="Demaille J."/>
            <person name="Van de Peer Y."/>
            <person name="Moreau H."/>
        </authorList>
    </citation>
    <scope>NUCLEOTIDE SEQUENCE [LARGE SCALE GENOMIC DNA]</scope>
    <source>
        <strain evidence="3">OTTH 0595 / CCAP 157/2 / RCC745</strain>
    </source>
</reference>
<dbReference type="AlphaFoldDB" id="A0A096P9Z5"/>
<evidence type="ECO:0000313" key="3">
    <source>
        <dbReference type="Proteomes" id="UP000009170"/>
    </source>
</evidence>
<feature type="compositionally biased region" description="Polar residues" evidence="1">
    <location>
        <begin position="209"/>
        <end position="220"/>
    </location>
</feature>
<feature type="compositionally biased region" description="Low complexity" evidence="1">
    <location>
        <begin position="1"/>
        <end position="11"/>
    </location>
</feature>
<dbReference type="OrthoDB" id="10496566at2759"/>
<feature type="region of interest" description="Disordered" evidence="1">
    <location>
        <begin position="50"/>
        <end position="79"/>
    </location>
</feature>
<feature type="region of interest" description="Disordered" evidence="1">
    <location>
        <begin position="185"/>
        <end position="246"/>
    </location>
</feature>
<dbReference type="InParanoid" id="A0A096P9Z5"/>
<evidence type="ECO:0000313" key="2">
    <source>
        <dbReference type="EMBL" id="CEG00776.1"/>
    </source>
</evidence>
<accession>A0A096P9Z5</accession>
<sequence length="471" mass="49864">MDAFGGSSAASGGWGERGGDGSDSDDDDGGGARIGARGARLMIEIKPESAVTRGANDGRSLEGFVFDAPPRARTMGGEGVGMGDFGAALALATTGGEETVASGDVREVLRKDERTSGESDRAGSSNGERERASTSDRAGIRETGRSGRMSPKPPLAGQSSSRGFDPYDMLDAIVGKESTEVTDIDSVAVDRLHPSSPPKRPSLRDRPTSRGSFSTYSFTDLSGRISKEIPSPRGGHPGSRNSLGGMDSQTEFYEELAQISLPDTDTIKPAKEFARGIALFDANKLSDSLFAFVSAAVNAVHSEDPIARKCAAYATTCKILRDCSTILVANASECARLTRHLVELDHLEDRHRRACLRFGSAKNFKAGNTGVAARMIRQLTAMSSSSGTTNLEAMLAQCTQRGEVNEDVPEDEDPRKMCAATLESIPITSNGIVCGCCDALHSTKAAFETGQCVVCRSTLAGSHRRNSHRAW</sequence>
<feature type="region of interest" description="Disordered" evidence="1">
    <location>
        <begin position="1"/>
        <end position="35"/>
    </location>
</feature>
<comment type="caution">
    <text evidence="2">The sequence shown here is derived from an EMBL/GenBank/DDBJ whole genome shotgun (WGS) entry which is preliminary data.</text>
</comment>
<gene>
    <name evidence="2" type="ORF">OT_ostta18g01650</name>
</gene>
<organism evidence="2 3">
    <name type="scientific">Ostreococcus tauri</name>
    <name type="common">Marine green alga</name>
    <dbReference type="NCBI Taxonomy" id="70448"/>
    <lineage>
        <taxon>Eukaryota</taxon>
        <taxon>Viridiplantae</taxon>
        <taxon>Chlorophyta</taxon>
        <taxon>Mamiellophyceae</taxon>
        <taxon>Mamiellales</taxon>
        <taxon>Bathycoccaceae</taxon>
        <taxon>Ostreococcus</taxon>
    </lineage>
</organism>
<dbReference type="GeneID" id="9838354"/>
<dbReference type="KEGG" id="ota:OT_ostta18g01650"/>
<dbReference type="Proteomes" id="UP000009170">
    <property type="component" value="Unassembled WGS sequence"/>
</dbReference>
<dbReference type="EMBL" id="CAID01000018">
    <property type="protein sequence ID" value="CEG00776.1"/>
    <property type="molecule type" value="Genomic_DNA"/>
</dbReference>
<proteinExistence type="predicted"/>
<protein>
    <submittedName>
        <fullName evidence="2">Unnamed product</fullName>
    </submittedName>
</protein>
<feature type="region of interest" description="Disordered" evidence="1">
    <location>
        <begin position="95"/>
        <end position="167"/>
    </location>
</feature>
<evidence type="ECO:0000256" key="1">
    <source>
        <dbReference type="SAM" id="MobiDB-lite"/>
    </source>
</evidence>
<reference evidence="2 3" key="2">
    <citation type="journal article" date="2014" name="BMC Genomics">
        <title>An improved genome of the model marine alga Ostreococcus tauri unfolds by assessing Illumina de novo assemblies.</title>
        <authorList>
            <person name="Blanc-Mathieu R."/>
            <person name="Verhelst B."/>
            <person name="Derelle E."/>
            <person name="Rombauts S."/>
            <person name="Bouget F.Y."/>
            <person name="Carre I."/>
            <person name="Chateau A."/>
            <person name="Eyre-Walker A."/>
            <person name="Grimsley N."/>
            <person name="Moreau H."/>
            <person name="Piegu B."/>
            <person name="Rivals E."/>
            <person name="Schackwitz W."/>
            <person name="Van de Peer Y."/>
            <person name="Piganeau G."/>
        </authorList>
    </citation>
    <scope>NUCLEOTIDE SEQUENCE [LARGE SCALE GENOMIC DNA]</scope>
    <source>
        <strain evidence="3">OTTH 0595 / CCAP 157/2 / RCC745</strain>
    </source>
</reference>
<name>A0A096P9Z5_OSTTA</name>
<feature type="compositionally biased region" description="Basic and acidic residues" evidence="1">
    <location>
        <begin position="104"/>
        <end position="145"/>
    </location>
</feature>
<keyword evidence="3" id="KW-1185">Reference proteome</keyword>